<evidence type="ECO:0000313" key="4">
    <source>
        <dbReference type="Proteomes" id="UP000518315"/>
    </source>
</evidence>
<comment type="caution">
    <text evidence="2">The sequence shown here is derived from an EMBL/GenBank/DDBJ whole genome shotgun (WGS) entry which is preliminary data.</text>
</comment>
<organism evidence="2 3">
    <name type="scientific">Rhizobium pisi</name>
    <dbReference type="NCBI Taxonomy" id="574561"/>
    <lineage>
        <taxon>Bacteria</taxon>
        <taxon>Pseudomonadati</taxon>
        <taxon>Pseudomonadota</taxon>
        <taxon>Alphaproteobacteria</taxon>
        <taxon>Hyphomicrobiales</taxon>
        <taxon>Rhizobiaceae</taxon>
        <taxon>Rhizobium/Agrobacterium group</taxon>
        <taxon>Rhizobium</taxon>
    </lineage>
</organism>
<name>A0A3R9AAM2_9HYPH</name>
<dbReference type="EMBL" id="JACHXH010000026">
    <property type="protein sequence ID" value="MBB3137923.1"/>
    <property type="molecule type" value="Genomic_DNA"/>
</dbReference>
<keyword evidence="4" id="KW-1185">Reference proteome</keyword>
<sequence>MSDLLEAQRRLQAEADEVVRALRLDQLLADLGQPVRVGSAAMGLMVRRDIDITVVCPKINAQALEAFTAIGARLMRMTERVVAVRFRNDSGKWNREPEKYPDGFYLWLSVHMQDQTLWTIDIWLVDQPDRQPDIAHLKTLLPRLTDADREVILRIKTALVERPQNAGTVSSALVYEAVMDHGVRTLAEFENWHQERRP</sequence>
<evidence type="ECO:0000313" key="2">
    <source>
        <dbReference type="EMBL" id="RSB65694.1"/>
    </source>
</evidence>
<evidence type="ECO:0000313" key="3">
    <source>
        <dbReference type="Proteomes" id="UP000277279"/>
    </source>
</evidence>
<protein>
    <submittedName>
        <fullName evidence="1">Putative nucleotidyltransferase</fullName>
    </submittedName>
</protein>
<accession>A0A3R9AAM2</accession>
<dbReference type="AlphaFoldDB" id="A0A3R9AAM2"/>
<evidence type="ECO:0000313" key="1">
    <source>
        <dbReference type="EMBL" id="MBB3137923.1"/>
    </source>
</evidence>
<dbReference type="EMBL" id="RJJT01000023">
    <property type="protein sequence ID" value="RSB65694.1"/>
    <property type="molecule type" value="Genomic_DNA"/>
</dbReference>
<dbReference type="Proteomes" id="UP000518315">
    <property type="component" value="Unassembled WGS sequence"/>
</dbReference>
<reference evidence="1 4" key="2">
    <citation type="submission" date="2020-08" db="EMBL/GenBank/DDBJ databases">
        <title>Genomic Encyclopedia of Type Strains, Phase III (KMG-III): the genomes of soil and plant-associated and newly described type strains.</title>
        <authorList>
            <person name="Whitman W."/>
        </authorList>
    </citation>
    <scope>NUCLEOTIDE SEQUENCE [LARGE SCALE GENOMIC DNA]</scope>
    <source>
        <strain evidence="1 4">CECT 4113</strain>
    </source>
</reference>
<proteinExistence type="predicted"/>
<reference evidence="2 3" key="1">
    <citation type="submission" date="2018-11" db="EMBL/GenBank/DDBJ databases">
        <authorList>
            <person name="Huo Y."/>
        </authorList>
    </citation>
    <scope>NUCLEOTIDE SEQUENCE [LARGE SCALE GENOMIC DNA]</scope>
    <source>
        <strain evidence="2 3">DSM 30132</strain>
    </source>
</reference>
<dbReference type="OrthoDB" id="7946528at2"/>
<dbReference type="GO" id="GO:0016740">
    <property type="term" value="F:transferase activity"/>
    <property type="evidence" value="ECO:0007669"/>
    <property type="project" value="UniProtKB-KW"/>
</dbReference>
<dbReference type="Proteomes" id="UP000277279">
    <property type="component" value="Unassembled WGS sequence"/>
</dbReference>
<gene>
    <name evidence="2" type="ORF">EFD55_26530</name>
    <name evidence="1" type="ORF">FHS26_005691</name>
</gene>
<keyword evidence="1" id="KW-0808">Transferase</keyword>
<dbReference type="RefSeq" id="WP_125849006.1">
    <property type="nucleotide sequence ID" value="NZ_JACHXH010000026.1"/>
</dbReference>